<organism evidence="1 2">
    <name type="scientific">Pedobacter psychrophilus</name>
    <dbReference type="NCBI Taxonomy" id="1826909"/>
    <lineage>
        <taxon>Bacteria</taxon>
        <taxon>Pseudomonadati</taxon>
        <taxon>Bacteroidota</taxon>
        <taxon>Sphingobacteriia</taxon>
        <taxon>Sphingobacteriales</taxon>
        <taxon>Sphingobacteriaceae</taxon>
        <taxon>Pedobacter</taxon>
    </lineage>
</organism>
<dbReference type="Proteomes" id="UP000078459">
    <property type="component" value="Unassembled WGS sequence"/>
</dbReference>
<comment type="caution">
    <text evidence="1">The sequence shown here is derived from an EMBL/GenBank/DDBJ whole genome shotgun (WGS) entry which is preliminary data.</text>
</comment>
<name>A0A179DG94_9SPHI</name>
<protein>
    <submittedName>
        <fullName evidence="1">Uncharacterized protein</fullName>
    </submittedName>
</protein>
<dbReference type="OrthoDB" id="1350328at2"/>
<keyword evidence="2" id="KW-1185">Reference proteome</keyword>
<sequence>MLKTRLNIFLTIFFLWTLSSCHPLGCSWDFGYTQLKVEPNESKLIGIYILSEKSKSYLKDHGLNPEICILKLNADKSFNLENVPSSISNDDLKGSDGTQNKYGTWSVSCDKSYDCMIELQGTCVVPLCEKDDRISIPITIGDGDECNGIVFEKR</sequence>
<accession>A0A179DG94</accession>
<dbReference type="EMBL" id="LWHJ01000026">
    <property type="protein sequence ID" value="OAQ39978.1"/>
    <property type="molecule type" value="Genomic_DNA"/>
</dbReference>
<evidence type="ECO:0000313" key="1">
    <source>
        <dbReference type="EMBL" id="OAQ39978.1"/>
    </source>
</evidence>
<dbReference type="PROSITE" id="PS51257">
    <property type="entry name" value="PROKAR_LIPOPROTEIN"/>
    <property type="match status" value="1"/>
</dbReference>
<gene>
    <name evidence="1" type="ORF">A5893_17430</name>
</gene>
<proteinExistence type="predicted"/>
<dbReference type="AlphaFoldDB" id="A0A179DG94"/>
<reference evidence="1 2" key="2">
    <citation type="submission" date="2016-06" db="EMBL/GenBank/DDBJ databases">
        <title>Pedobacter psychrophilus sp. nov., isolated from Antarctic fragmentary rock.</title>
        <authorList>
            <person name="Svec P."/>
        </authorList>
    </citation>
    <scope>NUCLEOTIDE SEQUENCE [LARGE SCALE GENOMIC DNA]</scope>
    <source>
        <strain evidence="1 2">CCM 8644</strain>
    </source>
</reference>
<reference evidence="1 2" key="1">
    <citation type="submission" date="2016-04" db="EMBL/GenBank/DDBJ databases">
        <authorList>
            <person name="Evans L.H."/>
            <person name="Alamgir A."/>
            <person name="Owens N."/>
            <person name="Weber N.D."/>
            <person name="Virtaneva K."/>
            <person name="Barbian K."/>
            <person name="Babar A."/>
            <person name="Rosenke K."/>
        </authorList>
    </citation>
    <scope>NUCLEOTIDE SEQUENCE [LARGE SCALE GENOMIC DNA]</scope>
    <source>
        <strain evidence="1 2">CCM 8644</strain>
    </source>
</reference>
<evidence type="ECO:0000313" key="2">
    <source>
        <dbReference type="Proteomes" id="UP000078459"/>
    </source>
</evidence>